<dbReference type="InterPro" id="IPR015890">
    <property type="entry name" value="Chorismate_C"/>
</dbReference>
<dbReference type="PANTHER" id="PTHR11236">
    <property type="entry name" value="AMINOBENZOATE/ANTHRANILATE SYNTHASE"/>
    <property type="match status" value="1"/>
</dbReference>
<evidence type="ECO:0000313" key="2">
    <source>
        <dbReference type="EMBL" id="GGB06669.1"/>
    </source>
</evidence>
<dbReference type="InterPro" id="IPR019999">
    <property type="entry name" value="Anth_synth_I-like"/>
</dbReference>
<dbReference type="Pfam" id="PF00425">
    <property type="entry name" value="Chorismate_bind"/>
    <property type="match status" value="1"/>
</dbReference>
<gene>
    <name evidence="2" type="primary">pabB</name>
    <name evidence="2" type="ORF">GCM10011511_32660</name>
</gene>
<organism evidence="2 3">
    <name type="scientific">Puia dinghuensis</name>
    <dbReference type="NCBI Taxonomy" id="1792502"/>
    <lineage>
        <taxon>Bacteria</taxon>
        <taxon>Pseudomonadati</taxon>
        <taxon>Bacteroidota</taxon>
        <taxon>Chitinophagia</taxon>
        <taxon>Chitinophagales</taxon>
        <taxon>Chitinophagaceae</taxon>
        <taxon>Puia</taxon>
    </lineage>
</organism>
<comment type="caution">
    <text evidence="2">The sequence shown here is derived from an EMBL/GenBank/DDBJ whole genome shotgun (WGS) entry which is preliminary data.</text>
</comment>
<sequence length="417" mass="45475">MLAAGAVDTFTASAGNAFAGLKQWAAGRQDWLFGHFAYDLAAETEPAAGEPAVGESAATSATDPIGFPDLFFFVPEVTIQLQTNNILIGCLHSDPASIWQAISQTTPAPAMPAAASGSAPAVASGSSSSATPVVFTPRIARDEYLSTIDALRRHILRGDCYEINFCQEFFAQPADIDPYAVWRSLSNASPNPFAAFYRIDQRFLLCASPERFLKKTGNDLFSQPIKGTAPRVKQDPAADRRQRDALFQSAKDRAENVMVVDLVRNDLSRICRPGSVRVSELFGIYTFPQVYQMISTVTGEMLPGLDWTDAIRSSFPMGSMTGAPKNRVVQLIRRYERSRRGLFSGAVGYVTPEGDFDFNVVIRSLLYNRGSRYLSYQVGSGITFYSDPEAEYEECLVKAEGIRKAMGDSAGNALGEK</sequence>
<keyword evidence="3" id="KW-1185">Reference proteome</keyword>
<feature type="domain" description="Chorismate-utilising enzyme C-terminal" evidence="1">
    <location>
        <begin position="141"/>
        <end position="398"/>
    </location>
</feature>
<dbReference type="EMBL" id="BMJC01000003">
    <property type="protein sequence ID" value="GGB06669.1"/>
    <property type="molecule type" value="Genomic_DNA"/>
</dbReference>
<reference evidence="2" key="1">
    <citation type="journal article" date="2014" name="Int. J. Syst. Evol. Microbiol.">
        <title>Complete genome sequence of Corynebacterium casei LMG S-19264T (=DSM 44701T), isolated from a smear-ripened cheese.</title>
        <authorList>
            <consortium name="US DOE Joint Genome Institute (JGI-PGF)"/>
            <person name="Walter F."/>
            <person name="Albersmeier A."/>
            <person name="Kalinowski J."/>
            <person name="Ruckert C."/>
        </authorList>
    </citation>
    <scope>NUCLEOTIDE SEQUENCE</scope>
    <source>
        <strain evidence="2">CGMCC 1.15448</strain>
    </source>
</reference>
<dbReference type="GO" id="GO:0046820">
    <property type="term" value="F:4-amino-4-deoxychorismate synthase activity"/>
    <property type="evidence" value="ECO:0007669"/>
    <property type="project" value="TreeGrafter"/>
</dbReference>
<dbReference type="GO" id="GO:0000162">
    <property type="term" value="P:L-tryptophan biosynthetic process"/>
    <property type="evidence" value="ECO:0007669"/>
    <property type="project" value="TreeGrafter"/>
</dbReference>
<accession>A0A8J2XS65</accession>
<evidence type="ECO:0000259" key="1">
    <source>
        <dbReference type="Pfam" id="PF00425"/>
    </source>
</evidence>
<evidence type="ECO:0000313" key="3">
    <source>
        <dbReference type="Proteomes" id="UP000607559"/>
    </source>
</evidence>
<dbReference type="SUPFAM" id="SSF56322">
    <property type="entry name" value="ADC synthase"/>
    <property type="match status" value="1"/>
</dbReference>
<name>A0A8J2XS65_9BACT</name>
<dbReference type="Gene3D" id="3.60.120.10">
    <property type="entry name" value="Anthranilate synthase"/>
    <property type="match status" value="1"/>
</dbReference>
<dbReference type="PANTHER" id="PTHR11236:SF50">
    <property type="entry name" value="AMINODEOXYCHORISMATE SYNTHASE COMPONENT 1"/>
    <property type="match status" value="1"/>
</dbReference>
<proteinExistence type="predicted"/>
<protein>
    <submittedName>
        <fullName evidence="2">Para-aminobenzoate synthase</fullName>
    </submittedName>
</protein>
<reference evidence="2" key="2">
    <citation type="submission" date="2020-09" db="EMBL/GenBank/DDBJ databases">
        <authorList>
            <person name="Sun Q."/>
            <person name="Zhou Y."/>
        </authorList>
    </citation>
    <scope>NUCLEOTIDE SEQUENCE</scope>
    <source>
        <strain evidence="2">CGMCC 1.15448</strain>
    </source>
</reference>
<dbReference type="Proteomes" id="UP000607559">
    <property type="component" value="Unassembled WGS sequence"/>
</dbReference>
<dbReference type="PRINTS" id="PR00095">
    <property type="entry name" value="ANTSNTHASEI"/>
</dbReference>
<dbReference type="AlphaFoldDB" id="A0A8J2XS65"/>
<dbReference type="InterPro" id="IPR005801">
    <property type="entry name" value="ADC_synthase"/>
</dbReference>